<dbReference type="InterPro" id="IPR036866">
    <property type="entry name" value="RibonucZ/Hydroxyglut_hydro"/>
</dbReference>
<dbReference type="InterPro" id="IPR050855">
    <property type="entry name" value="NDM-1-like"/>
</dbReference>
<organism evidence="3 4">
    <name type="scientific">Pedosphaera parvula (strain Ellin514)</name>
    <dbReference type="NCBI Taxonomy" id="320771"/>
    <lineage>
        <taxon>Bacteria</taxon>
        <taxon>Pseudomonadati</taxon>
        <taxon>Verrucomicrobiota</taxon>
        <taxon>Pedosphaerae</taxon>
        <taxon>Pedosphaerales</taxon>
        <taxon>Pedosphaeraceae</taxon>
        <taxon>Pedosphaera</taxon>
    </lineage>
</organism>
<name>B9XCJ9_PEDPL</name>
<proteinExistence type="predicted"/>
<dbReference type="AlphaFoldDB" id="B9XCJ9"/>
<dbReference type="PANTHER" id="PTHR42951">
    <property type="entry name" value="METALLO-BETA-LACTAMASE DOMAIN-CONTAINING"/>
    <property type="match status" value="1"/>
</dbReference>
<reference evidence="3 4" key="1">
    <citation type="journal article" date="2011" name="J. Bacteriol.">
        <title>Genome sequence of 'Pedosphaera parvula' Ellin514, an aerobic Verrucomicrobial isolate from pasture soil.</title>
        <authorList>
            <person name="Kant R."/>
            <person name="van Passel M.W."/>
            <person name="Sangwan P."/>
            <person name="Palva A."/>
            <person name="Lucas S."/>
            <person name="Copeland A."/>
            <person name="Lapidus A."/>
            <person name="Glavina Del Rio T."/>
            <person name="Dalin E."/>
            <person name="Tice H."/>
            <person name="Bruce D."/>
            <person name="Goodwin L."/>
            <person name="Pitluck S."/>
            <person name="Chertkov O."/>
            <person name="Larimer F.W."/>
            <person name="Land M.L."/>
            <person name="Hauser L."/>
            <person name="Brettin T.S."/>
            <person name="Detter J.C."/>
            <person name="Han S."/>
            <person name="de Vos W.M."/>
            <person name="Janssen P.H."/>
            <person name="Smidt H."/>
        </authorList>
    </citation>
    <scope>NUCLEOTIDE SEQUENCE [LARGE SCALE GENOMIC DNA]</scope>
    <source>
        <strain evidence="3 4">Ellin514</strain>
    </source>
</reference>
<dbReference type="InterPro" id="IPR001279">
    <property type="entry name" value="Metallo-B-lactamas"/>
</dbReference>
<dbReference type="OrthoDB" id="9802248at2"/>
<evidence type="ECO:0000259" key="2">
    <source>
        <dbReference type="SMART" id="SM00849"/>
    </source>
</evidence>
<keyword evidence="3" id="KW-0378">Hydrolase</keyword>
<dbReference type="Pfam" id="PF00753">
    <property type="entry name" value="Lactamase_B"/>
    <property type="match status" value="1"/>
</dbReference>
<dbReference type="SMART" id="SM00849">
    <property type="entry name" value="Lactamase_B"/>
    <property type="match status" value="1"/>
</dbReference>
<feature type="domain" description="Metallo-beta-lactamase" evidence="2">
    <location>
        <begin position="66"/>
        <end position="257"/>
    </location>
</feature>
<evidence type="ECO:0000313" key="3">
    <source>
        <dbReference type="EMBL" id="EEF62667.1"/>
    </source>
</evidence>
<dbReference type="NCBIfam" id="NF033105">
    <property type="entry name" value="bla_subclass_B3"/>
    <property type="match status" value="1"/>
</dbReference>
<dbReference type="STRING" id="320771.Cflav_PD5302"/>
<dbReference type="EMBL" id="ABOX02000004">
    <property type="protein sequence ID" value="EEF62667.1"/>
    <property type="molecule type" value="Genomic_DNA"/>
</dbReference>
<gene>
    <name evidence="3" type="ORF">Cflav_PD5302</name>
</gene>
<dbReference type="NCBIfam" id="NF012229">
    <property type="entry name" value="bla_class_B_core"/>
    <property type="match status" value="1"/>
</dbReference>
<dbReference type="CDD" id="cd16288">
    <property type="entry name" value="BJP-1_FEZ-1-like_MBL-B3"/>
    <property type="match status" value="1"/>
</dbReference>
<evidence type="ECO:0000313" key="4">
    <source>
        <dbReference type="Proteomes" id="UP000003688"/>
    </source>
</evidence>
<keyword evidence="1" id="KW-0732">Signal</keyword>
<dbReference type="GO" id="GO:0008800">
    <property type="term" value="F:beta-lactamase activity"/>
    <property type="evidence" value="ECO:0007669"/>
    <property type="project" value="UniProtKB-EC"/>
</dbReference>
<dbReference type="Gene3D" id="3.60.15.10">
    <property type="entry name" value="Ribonuclease Z/Hydroxyacylglutathione hydrolase-like"/>
    <property type="match status" value="1"/>
</dbReference>
<dbReference type="EC" id="3.5.2.6" evidence="3"/>
<dbReference type="Proteomes" id="UP000003688">
    <property type="component" value="Unassembled WGS sequence"/>
</dbReference>
<comment type="caution">
    <text evidence="3">The sequence shown here is derived from an EMBL/GenBank/DDBJ whole genome shotgun (WGS) entry which is preliminary data.</text>
</comment>
<evidence type="ECO:0000256" key="1">
    <source>
        <dbReference type="SAM" id="SignalP"/>
    </source>
</evidence>
<keyword evidence="4" id="KW-1185">Reference proteome</keyword>
<sequence length="313" mass="34177" precursor="true">MGIQNRIIRGVGMLMLAAGLPLTSLAQTNAPVDPGNAAVKKMWESWNAPFKPFRIINNVYYVGATGVSSFLITTPEGHILIDTGFESTVPRIRASVAQLGFRPEDIKIILSSHAHLDHTGGHALMKQLTGAKVMISKADADLLASGGTKDYTPYAPKMMAYSPVKADRILVDEEKVSLGKTTLTCHLTPGHTKGCTTWTMDTTEAGKVYHVLFFGSTSVLSDVKLVNNPKYPNIAEDYLHSYQKLKTLQCDVFLAPHGSFFGLSEKAEKLAQGGKTNPFIDSESYRNFIQKAENTFLEQLAQERAKASRALGN</sequence>
<protein>
    <submittedName>
        <fullName evidence="3">Beta-lactamase</fullName>
        <ecNumber evidence="3">3.5.2.6</ecNumber>
    </submittedName>
</protein>
<dbReference type="SUPFAM" id="SSF56281">
    <property type="entry name" value="Metallo-hydrolase/oxidoreductase"/>
    <property type="match status" value="1"/>
</dbReference>
<feature type="chain" id="PRO_5002892918" evidence="1">
    <location>
        <begin position="27"/>
        <end position="313"/>
    </location>
</feature>
<feature type="signal peptide" evidence="1">
    <location>
        <begin position="1"/>
        <end position="26"/>
    </location>
</feature>
<accession>B9XCJ9</accession>
<dbReference type="PANTHER" id="PTHR42951:SF17">
    <property type="entry name" value="METALLO-BETA-LACTAMASE DOMAIN-CONTAINING PROTEIN"/>
    <property type="match status" value="1"/>
</dbReference>